<keyword evidence="9 10" id="KW-0472">Membrane</keyword>
<dbReference type="GO" id="GO:0005886">
    <property type="term" value="C:plasma membrane"/>
    <property type="evidence" value="ECO:0007669"/>
    <property type="project" value="UniProtKB-SubCell"/>
</dbReference>
<dbReference type="Proteomes" id="UP000632858">
    <property type="component" value="Unassembled WGS sequence"/>
</dbReference>
<dbReference type="SUPFAM" id="SSF110111">
    <property type="entry name" value="Ctag/Cox11"/>
    <property type="match status" value="1"/>
</dbReference>
<accession>A0A917FKY1</accession>
<evidence type="ECO:0000256" key="3">
    <source>
        <dbReference type="ARBA" id="ARBA00009620"/>
    </source>
</evidence>
<dbReference type="Pfam" id="PF04442">
    <property type="entry name" value="CtaG_Cox11"/>
    <property type="match status" value="1"/>
</dbReference>
<protein>
    <recommendedName>
        <fullName evidence="4">Cytochrome c oxidase assembly protein CtaG</fullName>
    </recommendedName>
</protein>
<reference evidence="11" key="2">
    <citation type="submission" date="2020-09" db="EMBL/GenBank/DDBJ databases">
        <authorList>
            <person name="Sun Q."/>
            <person name="Zhou Y."/>
        </authorList>
    </citation>
    <scope>NUCLEOTIDE SEQUENCE</scope>
    <source>
        <strain evidence="11">CGMCC 1.12726</strain>
    </source>
</reference>
<feature type="transmembrane region" description="Helical" evidence="10">
    <location>
        <begin position="12"/>
        <end position="31"/>
    </location>
</feature>
<comment type="similarity">
    <text evidence="3">Belongs to the COX11/CtaG family.</text>
</comment>
<comment type="subcellular location">
    <subcellularLocation>
        <location evidence="2">Cell inner membrane</location>
        <topology evidence="2">Single-pass type II membrane protein</topology>
        <orientation evidence="2">Periplasmic side</orientation>
    </subcellularLocation>
</comment>
<comment type="function">
    <text evidence="1">Exerts its effect at some terminal stage of cytochrome c oxidase synthesis, probably by being involved in the insertion of the copper B into subunit I.</text>
</comment>
<dbReference type="EMBL" id="BMFO01000002">
    <property type="protein sequence ID" value="GGF88826.1"/>
    <property type="molecule type" value="Genomic_DNA"/>
</dbReference>
<dbReference type="AlphaFoldDB" id="A0A917FKY1"/>
<evidence type="ECO:0000256" key="1">
    <source>
        <dbReference type="ARBA" id="ARBA00004007"/>
    </source>
</evidence>
<evidence type="ECO:0000256" key="2">
    <source>
        <dbReference type="ARBA" id="ARBA00004382"/>
    </source>
</evidence>
<dbReference type="GO" id="GO:0005507">
    <property type="term" value="F:copper ion binding"/>
    <property type="evidence" value="ECO:0007669"/>
    <property type="project" value="InterPro"/>
</dbReference>
<keyword evidence="12" id="KW-1185">Reference proteome</keyword>
<evidence type="ECO:0000256" key="5">
    <source>
        <dbReference type="ARBA" id="ARBA00022692"/>
    </source>
</evidence>
<keyword evidence="8" id="KW-0186">Copper</keyword>
<dbReference type="InterPro" id="IPR023471">
    <property type="entry name" value="CtaG/Cox11_dom_sf"/>
</dbReference>
<gene>
    <name evidence="11" type="primary">cox11</name>
    <name evidence="11" type="ORF">GCM10010960_08390</name>
</gene>
<dbReference type="Gene3D" id="2.60.370.10">
    <property type="entry name" value="Ctag/Cox11"/>
    <property type="match status" value="1"/>
</dbReference>
<keyword evidence="7 10" id="KW-1133">Transmembrane helix</keyword>
<dbReference type="NCBIfam" id="NF003465">
    <property type="entry name" value="PRK05089.1"/>
    <property type="match status" value="1"/>
</dbReference>
<organism evidence="11 12">
    <name type="scientific">Arenimonas maotaiensis</name>
    <dbReference type="NCBI Taxonomy" id="1446479"/>
    <lineage>
        <taxon>Bacteria</taxon>
        <taxon>Pseudomonadati</taxon>
        <taxon>Pseudomonadota</taxon>
        <taxon>Gammaproteobacteria</taxon>
        <taxon>Lysobacterales</taxon>
        <taxon>Lysobacteraceae</taxon>
        <taxon>Arenimonas</taxon>
    </lineage>
</organism>
<evidence type="ECO:0000256" key="7">
    <source>
        <dbReference type="ARBA" id="ARBA00022989"/>
    </source>
</evidence>
<name>A0A917FKY1_9GAMM</name>
<evidence type="ECO:0000256" key="6">
    <source>
        <dbReference type="ARBA" id="ARBA00022968"/>
    </source>
</evidence>
<evidence type="ECO:0000256" key="9">
    <source>
        <dbReference type="ARBA" id="ARBA00023136"/>
    </source>
</evidence>
<evidence type="ECO:0000256" key="4">
    <source>
        <dbReference type="ARBA" id="ARBA00015384"/>
    </source>
</evidence>
<comment type="caution">
    <text evidence="11">The sequence shown here is derived from an EMBL/GenBank/DDBJ whole genome shotgun (WGS) entry which is preliminary data.</text>
</comment>
<evidence type="ECO:0000313" key="12">
    <source>
        <dbReference type="Proteomes" id="UP000632858"/>
    </source>
</evidence>
<reference evidence="11" key="1">
    <citation type="journal article" date="2014" name="Int. J. Syst. Evol. Microbiol.">
        <title>Complete genome sequence of Corynebacterium casei LMG S-19264T (=DSM 44701T), isolated from a smear-ripened cheese.</title>
        <authorList>
            <consortium name="US DOE Joint Genome Institute (JGI-PGF)"/>
            <person name="Walter F."/>
            <person name="Albersmeier A."/>
            <person name="Kalinowski J."/>
            <person name="Ruckert C."/>
        </authorList>
    </citation>
    <scope>NUCLEOTIDE SEQUENCE</scope>
    <source>
        <strain evidence="11">CGMCC 1.12726</strain>
    </source>
</reference>
<proteinExistence type="inferred from homology"/>
<dbReference type="RefSeq" id="WP_229730179.1">
    <property type="nucleotide sequence ID" value="NZ_BMFO01000002.1"/>
</dbReference>
<sequence length="192" mass="20758">MSGQHTQRGTRKMIWLAVAAFGFAFAMVPMYNIACEKIFGVKLDNTATAAPVKGAAVDERRTVQVYFDGTVNSKLPWRFTPDQMRMTVTPGKVYEASYTAVNTAPYANVGNATPSVAPNQFSAFFNKTECFCFTEQALQPGESKRMPVRFIVSADLPKEVSTLTLSYTFFINDAATAKLSAGAAPGTALAAP</sequence>
<dbReference type="InterPro" id="IPR007533">
    <property type="entry name" value="Cyt_c_oxidase_assmbl_CtaG"/>
</dbReference>
<dbReference type="PIRSF" id="PIRSF005413">
    <property type="entry name" value="COX11"/>
    <property type="match status" value="1"/>
</dbReference>
<evidence type="ECO:0000313" key="11">
    <source>
        <dbReference type="EMBL" id="GGF88826.1"/>
    </source>
</evidence>
<keyword evidence="6" id="KW-0735">Signal-anchor</keyword>
<evidence type="ECO:0000256" key="8">
    <source>
        <dbReference type="ARBA" id="ARBA00023008"/>
    </source>
</evidence>
<evidence type="ECO:0000256" key="10">
    <source>
        <dbReference type="SAM" id="Phobius"/>
    </source>
</evidence>
<dbReference type="PANTHER" id="PTHR21320:SF3">
    <property type="entry name" value="CYTOCHROME C OXIDASE ASSEMBLY PROTEIN COX11, MITOCHONDRIAL-RELATED"/>
    <property type="match status" value="1"/>
</dbReference>
<keyword evidence="5 10" id="KW-0812">Transmembrane</keyword>
<dbReference type="PANTHER" id="PTHR21320">
    <property type="entry name" value="CYTOCHROME C OXIDASE ASSEMBLY PROTEIN COX11-RELATED"/>
    <property type="match status" value="1"/>
</dbReference>